<name>A0A2G2VHT5_CAPBA</name>
<keyword evidence="1" id="KW-0677">Repeat</keyword>
<dbReference type="STRING" id="33114.A0A2G2VHT5"/>
<feature type="region of interest" description="Disordered" evidence="2">
    <location>
        <begin position="269"/>
        <end position="337"/>
    </location>
</feature>
<organism evidence="4 5">
    <name type="scientific">Capsicum baccatum</name>
    <name type="common">Peruvian pepper</name>
    <dbReference type="NCBI Taxonomy" id="33114"/>
    <lineage>
        <taxon>Eukaryota</taxon>
        <taxon>Viridiplantae</taxon>
        <taxon>Streptophyta</taxon>
        <taxon>Embryophyta</taxon>
        <taxon>Tracheophyta</taxon>
        <taxon>Spermatophyta</taxon>
        <taxon>Magnoliopsida</taxon>
        <taxon>eudicotyledons</taxon>
        <taxon>Gunneridae</taxon>
        <taxon>Pentapetalae</taxon>
        <taxon>asterids</taxon>
        <taxon>lamiids</taxon>
        <taxon>Solanales</taxon>
        <taxon>Solanaceae</taxon>
        <taxon>Solanoideae</taxon>
        <taxon>Capsiceae</taxon>
        <taxon>Capsicum</taxon>
    </lineage>
</organism>
<dbReference type="EMBL" id="MLFT02000012">
    <property type="protein sequence ID" value="PHT32532.1"/>
    <property type="molecule type" value="Genomic_DNA"/>
</dbReference>
<dbReference type="Proteomes" id="UP000224567">
    <property type="component" value="Unassembled WGS sequence"/>
</dbReference>
<evidence type="ECO:0000313" key="5">
    <source>
        <dbReference type="Proteomes" id="UP000224567"/>
    </source>
</evidence>
<dbReference type="AlphaFoldDB" id="A0A2G2VHT5"/>
<dbReference type="InterPro" id="IPR032675">
    <property type="entry name" value="LRR_dom_sf"/>
</dbReference>
<dbReference type="OrthoDB" id="2018313at2759"/>
<protein>
    <recommendedName>
        <fullName evidence="3">Disease resistance R13L4/SHOC-2-like LRR domain-containing protein</fullName>
    </recommendedName>
</protein>
<reference evidence="5" key="2">
    <citation type="journal article" date="2017" name="J. Anim. Genet.">
        <title>Multiple reference genome sequences of hot pepper reveal the massive evolution of plant disease resistance genes by retroduplication.</title>
        <authorList>
            <person name="Kim S."/>
            <person name="Park J."/>
            <person name="Yeom S.-I."/>
            <person name="Kim Y.-M."/>
            <person name="Seo E."/>
            <person name="Kim K.-T."/>
            <person name="Kim M.-S."/>
            <person name="Lee J.M."/>
            <person name="Cheong K."/>
            <person name="Shin H.-S."/>
            <person name="Kim S.-B."/>
            <person name="Han K."/>
            <person name="Lee J."/>
            <person name="Park M."/>
            <person name="Lee H.-A."/>
            <person name="Lee H.-Y."/>
            <person name="Lee Y."/>
            <person name="Oh S."/>
            <person name="Lee J.H."/>
            <person name="Choi E."/>
            <person name="Choi E."/>
            <person name="Lee S.E."/>
            <person name="Jeon J."/>
            <person name="Kim H."/>
            <person name="Choi G."/>
            <person name="Song H."/>
            <person name="Lee J."/>
            <person name="Lee S.-C."/>
            <person name="Kwon J.-K."/>
            <person name="Lee H.-Y."/>
            <person name="Koo N."/>
            <person name="Hong Y."/>
            <person name="Kim R.W."/>
            <person name="Kang W.-H."/>
            <person name="Huh J.H."/>
            <person name="Kang B.-C."/>
            <person name="Yang T.-J."/>
            <person name="Lee Y.-H."/>
            <person name="Bennetzen J.L."/>
            <person name="Choi D."/>
        </authorList>
    </citation>
    <scope>NUCLEOTIDE SEQUENCE [LARGE SCALE GENOMIC DNA]</scope>
    <source>
        <strain evidence="5">cv. PBC81</strain>
    </source>
</reference>
<evidence type="ECO:0000256" key="2">
    <source>
        <dbReference type="SAM" id="MobiDB-lite"/>
    </source>
</evidence>
<dbReference type="InterPro" id="IPR055414">
    <property type="entry name" value="LRR_R13L4/SHOC2-like"/>
</dbReference>
<accession>A0A2G2VHT5</accession>
<evidence type="ECO:0000313" key="4">
    <source>
        <dbReference type="EMBL" id="PHT32532.1"/>
    </source>
</evidence>
<comment type="caution">
    <text evidence="4">The sequence shown here is derived from an EMBL/GenBank/DDBJ whole genome shotgun (WGS) entry which is preliminary data.</text>
</comment>
<dbReference type="Pfam" id="PF23598">
    <property type="entry name" value="LRR_14"/>
    <property type="match status" value="1"/>
</dbReference>
<gene>
    <name evidence="4" type="ORF">CQW23_28869</name>
</gene>
<dbReference type="PANTHER" id="PTHR47186:SF3">
    <property type="entry name" value="OS09G0267800 PROTEIN"/>
    <property type="match status" value="1"/>
</dbReference>
<evidence type="ECO:0000259" key="3">
    <source>
        <dbReference type="Pfam" id="PF23598"/>
    </source>
</evidence>
<dbReference type="Gene3D" id="3.80.10.10">
    <property type="entry name" value="Ribonuclease Inhibitor"/>
    <property type="match status" value="1"/>
</dbReference>
<dbReference type="SUPFAM" id="SSF52058">
    <property type="entry name" value="L domain-like"/>
    <property type="match status" value="1"/>
</dbReference>
<reference evidence="4 5" key="1">
    <citation type="journal article" date="2017" name="Genome Biol.">
        <title>New reference genome sequences of hot pepper reveal the massive evolution of plant disease-resistance genes by retroduplication.</title>
        <authorList>
            <person name="Kim S."/>
            <person name="Park J."/>
            <person name="Yeom S.I."/>
            <person name="Kim Y.M."/>
            <person name="Seo E."/>
            <person name="Kim K.T."/>
            <person name="Kim M.S."/>
            <person name="Lee J.M."/>
            <person name="Cheong K."/>
            <person name="Shin H.S."/>
            <person name="Kim S.B."/>
            <person name="Han K."/>
            <person name="Lee J."/>
            <person name="Park M."/>
            <person name="Lee H.A."/>
            <person name="Lee H.Y."/>
            <person name="Lee Y."/>
            <person name="Oh S."/>
            <person name="Lee J.H."/>
            <person name="Choi E."/>
            <person name="Choi E."/>
            <person name="Lee S.E."/>
            <person name="Jeon J."/>
            <person name="Kim H."/>
            <person name="Choi G."/>
            <person name="Song H."/>
            <person name="Lee J."/>
            <person name="Lee S.C."/>
            <person name="Kwon J.K."/>
            <person name="Lee H.Y."/>
            <person name="Koo N."/>
            <person name="Hong Y."/>
            <person name="Kim R.W."/>
            <person name="Kang W.H."/>
            <person name="Huh J.H."/>
            <person name="Kang B.C."/>
            <person name="Yang T.J."/>
            <person name="Lee Y.H."/>
            <person name="Bennetzen J.L."/>
            <person name="Choi D."/>
        </authorList>
    </citation>
    <scope>NUCLEOTIDE SEQUENCE [LARGE SCALE GENOMIC DNA]</scope>
    <source>
        <strain evidence="5">cv. PBC81</strain>
    </source>
</reference>
<dbReference type="PANTHER" id="PTHR47186">
    <property type="entry name" value="LEUCINE-RICH REPEAT-CONTAINING PROTEIN 57"/>
    <property type="match status" value="1"/>
</dbReference>
<feature type="domain" description="Disease resistance R13L4/SHOC-2-like LRR" evidence="3">
    <location>
        <begin position="44"/>
        <end position="156"/>
    </location>
</feature>
<keyword evidence="5" id="KW-1185">Reference proteome</keyword>
<proteinExistence type="predicted"/>
<sequence>MESLEHLRIYDCPKLYTFPEVNGDMYRLKELSLNSTGVRELPSSIGNLSGLRYLYLEGCEDLLEKLPKNIGDLQELQKLDARETAISQLPPSITKLGKLWTLDISPVLQQTSVFCQSSVLSYVNAVDLSNRNILSGLPEDLGSLQSLRYLHCDFQQRAYFLISFPEVRMPELFGYQFINQEKISINLNPSCIASTYHLKRCGMLLVIKEGKNPNDYYLFEVFEVYAKELCYGIRLEYENTDRKWRRKQRATTSPKLFPVPRKDTAVTTESGCSMVLEPSPPSSQASAKPDIAVQKEQNVELIRELGSSSSKMDDASKKRKRKISGTDENSLRDFDGS</sequence>
<evidence type="ECO:0000256" key="1">
    <source>
        <dbReference type="ARBA" id="ARBA00022737"/>
    </source>
</evidence>